<dbReference type="Proteomes" id="UP000095492">
    <property type="component" value="Unassembled WGS sequence"/>
</dbReference>
<proteinExistence type="predicted"/>
<dbReference type="Pfam" id="PF04309">
    <property type="entry name" value="G3P_antiterm"/>
    <property type="match status" value="1"/>
</dbReference>
<dbReference type="OrthoDB" id="9799580at2"/>
<dbReference type="AlphaFoldDB" id="A0A173S3U7"/>
<dbReference type="PIRSF" id="PIRSF016897">
    <property type="entry name" value="GlpP"/>
    <property type="match status" value="1"/>
</dbReference>
<dbReference type="PANTHER" id="PTHR35787:SF1">
    <property type="entry name" value="GLYCEROL UPTAKE OPERON ANTITERMINATOR REGULATORY PROTEIN"/>
    <property type="match status" value="1"/>
</dbReference>
<dbReference type="EMBL" id="CYYA01000004">
    <property type="protein sequence ID" value="CUM84993.1"/>
    <property type="molecule type" value="Genomic_DNA"/>
</dbReference>
<dbReference type="InterPro" id="IPR013785">
    <property type="entry name" value="Aldolase_TIM"/>
</dbReference>
<dbReference type="SUPFAM" id="SSF110391">
    <property type="entry name" value="GlpP-like"/>
    <property type="match status" value="1"/>
</dbReference>
<evidence type="ECO:0000313" key="2">
    <source>
        <dbReference type="Proteomes" id="UP000095492"/>
    </source>
</evidence>
<evidence type="ECO:0000313" key="1">
    <source>
        <dbReference type="EMBL" id="CUM84993.1"/>
    </source>
</evidence>
<dbReference type="GO" id="GO:0006355">
    <property type="term" value="P:regulation of DNA-templated transcription"/>
    <property type="evidence" value="ECO:0007669"/>
    <property type="project" value="InterPro"/>
</dbReference>
<dbReference type="InterPro" id="IPR006699">
    <property type="entry name" value="GlpP"/>
</dbReference>
<dbReference type="Gene3D" id="3.20.20.70">
    <property type="entry name" value="Aldolase class I"/>
    <property type="match status" value="1"/>
</dbReference>
<sequence>MLQNSFQEQLEDCPVIAAARDREGLARCCQSESSIVFILFGDVCTISEIVDRVKSAGKLAFVHMDLVNGLSSREISVDYIRKETNADGIISTKQPQIRRGKELGLYTVHRFFVIDSAAYENVEKCTKAIRPDCVELMPGVMPKVIRQMAETLSVPVIAGGLISDKEDIIAALDAGAASISTTKEELWFL</sequence>
<dbReference type="GO" id="GO:0006071">
    <property type="term" value="P:glycerol metabolic process"/>
    <property type="evidence" value="ECO:0007669"/>
    <property type="project" value="InterPro"/>
</dbReference>
<dbReference type="RefSeq" id="WP_055289495.1">
    <property type="nucleotide sequence ID" value="NZ_CP173382.1"/>
</dbReference>
<organism evidence="1 2">
    <name type="scientific">Eubacterium ramulus</name>
    <dbReference type="NCBI Taxonomy" id="39490"/>
    <lineage>
        <taxon>Bacteria</taxon>
        <taxon>Bacillati</taxon>
        <taxon>Bacillota</taxon>
        <taxon>Clostridia</taxon>
        <taxon>Eubacteriales</taxon>
        <taxon>Eubacteriaceae</taxon>
        <taxon>Eubacterium</taxon>
    </lineage>
</organism>
<dbReference type="GeneID" id="97391400"/>
<dbReference type="STRING" id="39490.ERS852448_00757"/>
<protein>
    <submittedName>
        <fullName evidence="1">Glycerol-3-phosphate responsive antiterminator</fullName>
    </submittedName>
</protein>
<gene>
    <name evidence="1" type="primary">ygcP</name>
    <name evidence="1" type="ORF">ERS852448_00757</name>
</gene>
<accession>A0A173S3U7</accession>
<dbReference type="PANTHER" id="PTHR35787">
    <property type="entry name" value="GLYCEROL UPTAKE OPERON ANTITERMINATOR REGULATORY PROTEIN"/>
    <property type="match status" value="1"/>
</dbReference>
<reference evidence="1 2" key="1">
    <citation type="submission" date="2015-09" db="EMBL/GenBank/DDBJ databases">
        <authorList>
            <consortium name="Pathogen Informatics"/>
        </authorList>
    </citation>
    <scope>NUCLEOTIDE SEQUENCE [LARGE SCALE GENOMIC DNA]</scope>
    <source>
        <strain evidence="1 2">2789STDY5608891</strain>
    </source>
</reference>
<name>A0A173S3U7_EUBRA</name>